<dbReference type="EMBL" id="FUYB01000027">
    <property type="protein sequence ID" value="SKA94630.1"/>
    <property type="molecule type" value="Genomic_DNA"/>
</dbReference>
<dbReference type="Proteomes" id="UP000190460">
    <property type="component" value="Unassembled WGS sequence"/>
</dbReference>
<dbReference type="STRING" id="92487.SAMN02745130_03680"/>
<sequence>MSSIDEIVSLLLAQKVKGSSGQVRFDLANFDAYNRALLTHPDRLDANHRVFAYRLLCQAGL</sequence>
<dbReference type="RefSeq" id="WP_078924115.1">
    <property type="nucleotide sequence ID" value="NZ_FUYB01000027.1"/>
</dbReference>
<dbReference type="AlphaFoldDB" id="A0A1T4XYJ9"/>
<proteinExistence type="predicted"/>
<dbReference type="OrthoDB" id="2057768at2"/>
<evidence type="ECO:0000313" key="1">
    <source>
        <dbReference type="EMBL" id="SKA94630.1"/>
    </source>
</evidence>
<keyword evidence="2" id="KW-1185">Reference proteome</keyword>
<reference evidence="1 2" key="1">
    <citation type="submission" date="2017-02" db="EMBL/GenBank/DDBJ databases">
        <authorList>
            <person name="Peterson S.W."/>
        </authorList>
    </citation>
    <scope>NUCLEOTIDE SEQUENCE [LARGE SCALE GENOMIC DNA]</scope>
    <source>
        <strain evidence="1 2">ATCC 49788</strain>
    </source>
</reference>
<protein>
    <submittedName>
        <fullName evidence="1">Uncharacterized protein</fullName>
    </submittedName>
</protein>
<accession>A0A1T4XYJ9</accession>
<evidence type="ECO:0000313" key="2">
    <source>
        <dbReference type="Proteomes" id="UP000190460"/>
    </source>
</evidence>
<gene>
    <name evidence="1" type="ORF">SAMN02745130_03680</name>
</gene>
<name>A0A1T4XYJ9_9GAMM</name>
<organism evidence="1 2">
    <name type="scientific">Thiothrix eikelboomii</name>
    <dbReference type="NCBI Taxonomy" id="92487"/>
    <lineage>
        <taxon>Bacteria</taxon>
        <taxon>Pseudomonadati</taxon>
        <taxon>Pseudomonadota</taxon>
        <taxon>Gammaproteobacteria</taxon>
        <taxon>Thiotrichales</taxon>
        <taxon>Thiotrichaceae</taxon>
        <taxon>Thiothrix</taxon>
    </lineage>
</organism>